<protein>
    <submittedName>
        <fullName evidence="1">Uncharacterized protein</fullName>
    </submittedName>
</protein>
<proteinExistence type="predicted"/>
<name>A0ABT4TZX7_9ACTN</name>
<dbReference type="Proteomes" id="UP001527866">
    <property type="component" value="Unassembled WGS sequence"/>
</dbReference>
<accession>A0ABT4TZX7</accession>
<gene>
    <name evidence="1" type="ORF">O4J56_03935</name>
</gene>
<keyword evidence="2" id="KW-1185">Reference proteome</keyword>
<sequence length="159" mass="17742">MAGLLWDDVKDLFDPHTMGSLPDLRVPNTTVNDWQSLLDLIVERGWEHRHSEGDAVVPLPRAQTVLSRAADAECPELRVWPSDGVLAIFRFYAVDEIDFDVDLRELQGQERLDTLCGFLAAIGRCLGRPVLMDPEGDCGHPVLGFDVHTGRVTRLAEPQ</sequence>
<evidence type="ECO:0000313" key="1">
    <source>
        <dbReference type="EMBL" id="MDA2809780.1"/>
    </source>
</evidence>
<organism evidence="1 2">
    <name type="scientific">Nocardiopsis endophytica</name>
    <dbReference type="NCBI Taxonomy" id="3018445"/>
    <lineage>
        <taxon>Bacteria</taxon>
        <taxon>Bacillati</taxon>
        <taxon>Actinomycetota</taxon>
        <taxon>Actinomycetes</taxon>
        <taxon>Streptosporangiales</taxon>
        <taxon>Nocardiopsidaceae</taxon>
        <taxon>Nocardiopsis</taxon>
    </lineage>
</organism>
<evidence type="ECO:0000313" key="2">
    <source>
        <dbReference type="Proteomes" id="UP001527866"/>
    </source>
</evidence>
<comment type="caution">
    <text evidence="1">The sequence shown here is derived from an EMBL/GenBank/DDBJ whole genome shotgun (WGS) entry which is preliminary data.</text>
</comment>
<dbReference type="RefSeq" id="WP_270683685.1">
    <property type="nucleotide sequence ID" value="NZ_JAQFWQ010000007.1"/>
</dbReference>
<dbReference type="EMBL" id="JAQFWQ010000007">
    <property type="protein sequence ID" value="MDA2809780.1"/>
    <property type="molecule type" value="Genomic_DNA"/>
</dbReference>
<reference evidence="1 2" key="1">
    <citation type="submission" date="2023-01" db="EMBL/GenBank/DDBJ databases">
        <title>Draft genome sequence of Nocardiopsis sp. RSe5-2 isolated from halophytes.</title>
        <authorList>
            <person name="Duangmal K."/>
            <person name="Chantavorakit T."/>
        </authorList>
    </citation>
    <scope>NUCLEOTIDE SEQUENCE [LARGE SCALE GENOMIC DNA]</scope>
    <source>
        <strain evidence="1 2">RSe5-2</strain>
    </source>
</reference>